<evidence type="ECO:0000256" key="8">
    <source>
        <dbReference type="ARBA" id="ARBA00022701"/>
    </source>
</evidence>
<evidence type="ECO:0000313" key="20">
    <source>
        <dbReference type="Proteomes" id="UP000016933"/>
    </source>
</evidence>
<dbReference type="AlphaFoldDB" id="N1PFK8"/>
<evidence type="ECO:0000256" key="6">
    <source>
        <dbReference type="ARBA" id="ARBA00022490"/>
    </source>
</evidence>
<keyword evidence="12" id="KW-0206">Cytoskeleton</keyword>
<dbReference type="Proteomes" id="UP000016933">
    <property type="component" value="Unassembled WGS sequence"/>
</dbReference>
<dbReference type="GO" id="GO:0051010">
    <property type="term" value="F:microtubule plus-end binding"/>
    <property type="evidence" value="ECO:0007669"/>
    <property type="project" value="TreeGrafter"/>
</dbReference>
<dbReference type="GO" id="GO:0042729">
    <property type="term" value="C:DASH complex"/>
    <property type="evidence" value="ECO:0007669"/>
    <property type="project" value="InterPro"/>
</dbReference>
<comment type="similarity">
    <text evidence="4">Belongs to the DASH complex DAD3 family.</text>
</comment>
<evidence type="ECO:0000256" key="14">
    <source>
        <dbReference type="ARBA" id="ARBA00023306"/>
    </source>
</evidence>
<dbReference type="InterPro" id="IPR013965">
    <property type="entry name" value="DASH_Dad3"/>
</dbReference>
<keyword evidence="13" id="KW-0539">Nucleus</keyword>
<evidence type="ECO:0000256" key="1">
    <source>
        <dbReference type="ARBA" id="ARBA00004123"/>
    </source>
</evidence>
<feature type="region of interest" description="Disordered" evidence="18">
    <location>
        <begin position="1"/>
        <end position="30"/>
    </location>
</feature>
<keyword evidence="7" id="KW-0132">Cell division</keyword>
<evidence type="ECO:0000313" key="19">
    <source>
        <dbReference type="EMBL" id="EME40894.1"/>
    </source>
</evidence>
<dbReference type="GO" id="GO:0051301">
    <property type="term" value="P:cell division"/>
    <property type="evidence" value="ECO:0007669"/>
    <property type="project" value="UniProtKB-KW"/>
</dbReference>
<evidence type="ECO:0000256" key="11">
    <source>
        <dbReference type="ARBA" id="ARBA00022838"/>
    </source>
</evidence>
<dbReference type="PANTHER" id="PTHR28017">
    <property type="entry name" value="DASH COMPLEX SUBUNIT DAD3"/>
    <property type="match status" value="1"/>
</dbReference>
<accession>N1PFK8</accession>
<keyword evidence="8" id="KW-0493">Microtubule</keyword>
<dbReference type="eggNOG" id="ENOG502SCNH">
    <property type="taxonomic scope" value="Eukaryota"/>
</dbReference>
<dbReference type="OrthoDB" id="2443965at2759"/>
<evidence type="ECO:0000256" key="16">
    <source>
        <dbReference type="ARBA" id="ARBA00044179"/>
    </source>
</evidence>
<keyword evidence="5" id="KW-0158">Chromosome</keyword>
<evidence type="ECO:0000256" key="7">
    <source>
        <dbReference type="ARBA" id="ARBA00022618"/>
    </source>
</evidence>
<evidence type="ECO:0000256" key="9">
    <source>
        <dbReference type="ARBA" id="ARBA00022776"/>
    </source>
</evidence>
<dbReference type="HOGENOM" id="CLU_118180_1_0_1"/>
<reference evidence="19 20" key="2">
    <citation type="journal article" date="2012" name="PLoS Pathog.">
        <title>Diverse lifestyles and strategies of plant pathogenesis encoded in the genomes of eighteen Dothideomycetes fungi.</title>
        <authorList>
            <person name="Ohm R.A."/>
            <person name="Feau N."/>
            <person name="Henrissat B."/>
            <person name="Schoch C.L."/>
            <person name="Horwitz B.A."/>
            <person name="Barry K.W."/>
            <person name="Condon B.J."/>
            <person name="Copeland A.C."/>
            <person name="Dhillon B."/>
            <person name="Glaser F."/>
            <person name="Hesse C.N."/>
            <person name="Kosti I."/>
            <person name="LaButti K."/>
            <person name="Lindquist E.A."/>
            <person name="Lucas S."/>
            <person name="Salamov A.A."/>
            <person name="Bradshaw R.E."/>
            <person name="Ciuffetti L."/>
            <person name="Hamelin R.C."/>
            <person name="Kema G.H.J."/>
            <person name="Lawrence C."/>
            <person name="Scott J.A."/>
            <person name="Spatafora J.W."/>
            <person name="Turgeon B.G."/>
            <person name="de Wit P.J.G.M."/>
            <person name="Zhong S."/>
            <person name="Goodwin S.B."/>
            <person name="Grigoriev I.V."/>
        </authorList>
    </citation>
    <scope>NUCLEOTIDE SEQUENCE [LARGE SCALE GENOMIC DNA]</scope>
    <source>
        <strain evidence="20">NZE10 / CBS 128990</strain>
    </source>
</reference>
<dbReference type="EMBL" id="KB446543">
    <property type="protein sequence ID" value="EME40894.1"/>
    <property type="molecule type" value="Genomic_DNA"/>
</dbReference>
<reference evidence="20" key="1">
    <citation type="journal article" date="2012" name="PLoS Genet.">
        <title>The genomes of the fungal plant pathogens Cladosporium fulvum and Dothistroma septosporum reveal adaptation to different hosts and lifestyles but also signatures of common ancestry.</title>
        <authorList>
            <person name="de Wit P.J.G.M."/>
            <person name="van der Burgt A."/>
            <person name="Oekmen B."/>
            <person name="Stergiopoulos I."/>
            <person name="Abd-Elsalam K.A."/>
            <person name="Aerts A.L."/>
            <person name="Bahkali A.H."/>
            <person name="Beenen H.G."/>
            <person name="Chettri P."/>
            <person name="Cox M.P."/>
            <person name="Datema E."/>
            <person name="de Vries R.P."/>
            <person name="Dhillon B."/>
            <person name="Ganley A.R."/>
            <person name="Griffiths S.A."/>
            <person name="Guo Y."/>
            <person name="Hamelin R.C."/>
            <person name="Henrissat B."/>
            <person name="Kabir M.S."/>
            <person name="Jashni M.K."/>
            <person name="Kema G."/>
            <person name="Klaubauf S."/>
            <person name="Lapidus A."/>
            <person name="Levasseur A."/>
            <person name="Lindquist E."/>
            <person name="Mehrabi R."/>
            <person name="Ohm R.A."/>
            <person name="Owen T.J."/>
            <person name="Salamov A."/>
            <person name="Schwelm A."/>
            <person name="Schijlen E."/>
            <person name="Sun H."/>
            <person name="van den Burg H.A."/>
            <person name="van Ham R.C.H.J."/>
            <person name="Zhang S."/>
            <person name="Goodwin S.B."/>
            <person name="Grigoriev I.V."/>
            <person name="Collemare J."/>
            <person name="Bradshaw R.E."/>
        </authorList>
    </citation>
    <scope>NUCLEOTIDE SEQUENCE [LARGE SCALE GENOMIC DNA]</scope>
    <source>
        <strain evidence="20">NZE10 / CBS 128990</strain>
    </source>
</reference>
<keyword evidence="6" id="KW-0963">Cytoplasm</keyword>
<protein>
    <recommendedName>
        <fullName evidence="16">DASH complex subunit DAD3</fullName>
    </recommendedName>
    <alternativeName>
        <fullName evidence="17">Outer kinetochore protein DAD3</fullName>
    </alternativeName>
</protein>
<evidence type="ECO:0000256" key="2">
    <source>
        <dbReference type="ARBA" id="ARBA00004186"/>
    </source>
</evidence>
<gene>
    <name evidence="19" type="ORF">DOTSEDRAFT_74448</name>
</gene>
<dbReference type="PANTHER" id="PTHR28017:SF1">
    <property type="entry name" value="DASH COMPLEX SUBUNIT DAD3"/>
    <property type="match status" value="1"/>
</dbReference>
<dbReference type="STRING" id="675120.N1PFK8"/>
<evidence type="ECO:0000256" key="5">
    <source>
        <dbReference type="ARBA" id="ARBA00022454"/>
    </source>
</evidence>
<evidence type="ECO:0000256" key="10">
    <source>
        <dbReference type="ARBA" id="ARBA00022829"/>
    </source>
</evidence>
<keyword evidence="9" id="KW-0498">Mitosis</keyword>
<proteinExistence type="inferred from homology"/>
<evidence type="ECO:0000256" key="18">
    <source>
        <dbReference type="SAM" id="MobiDB-lite"/>
    </source>
</evidence>
<keyword evidence="14" id="KW-0131">Cell cycle</keyword>
<evidence type="ECO:0000256" key="4">
    <source>
        <dbReference type="ARBA" id="ARBA00006277"/>
    </source>
</evidence>
<comment type="subcellular location">
    <subcellularLocation>
        <location evidence="3">Chromosome</location>
        <location evidence="3">Centromere</location>
        <location evidence="3">Kinetochore</location>
    </subcellularLocation>
    <subcellularLocation>
        <location evidence="2">Cytoplasm</location>
        <location evidence="2">Cytoskeleton</location>
        <location evidence="2">Spindle</location>
    </subcellularLocation>
    <subcellularLocation>
        <location evidence="1">Nucleus</location>
    </subcellularLocation>
</comment>
<evidence type="ECO:0000256" key="12">
    <source>
        <dbReference type="ARBA" id="ARBA00023212"/>
    </source>
</evidence>
<sequence length="109" mass="11704">MNDGDIIDYSPDAPNPRATNNKPDNPEDSLTPLEQEVLDEYAKLVGNLDDLSNVLSDLASKPSAEILDALRGLERKTTTVFTLLKASVYSIVLQQEIADGDGLDGMGGL</sequence>
<evidence type="ECO:0000256" key="3">
    <source>
        <dbReference type="ARBA" id="ARBA00004629"/>
    </source>
</evidence>
<name>N1PFK8_DOTSN</name>
<dbReference type="GO" id="GO:0008608">
    <property type="term" value="P:attachment of spindle microtubules to kinetochore"/>
    <property type="evidence" value="ECO:0007669"/>
    <property type="project" value="InterPro"/>
</dbReference>
<dbReference type="GO" id="GO:0005874">
    <property type="term" value="C:microtubule"/>
    <property type="evidence" value="ECO:0007669"/>
    <property type="project" value="UniProtKB-KW"/>
</dbReference>
<evidence type="ECO:0000256" key="15">
    <source>
        <dbReference type="ARBA" id="ARBA00023328"/>
    </source>
</evidence>
<organism evidence="19 20">
    <name type="scientific">Dothistroma septosporum (strain NZE10 / CBS 128990)</name>
    <name type="common">Red band needle blight fungus</name>
    <name type="synonym">Mycosphaerella pini</name>
    <dbReference type="NCBI Taxonomy" id="675120"/>
    <lineage>
        <taxon>Eukaryota</taxon>
        <taxon>Fungi</taxon>
        <taxon>Dikarya</taxon>
        <taxon>Ascomycota</taxon>
        <taxon>Pezizomycotina</taxon>
        <taxon>Dothideomycetes</taxon>
        <taxon>Dothideomycetidae</taxon>
        <taxon>Mycosphaerellales</taxon>
        <taxon>Mycosphaerellaceae</taxon>
        <taxon>Dothistroma</taxon>
    </lineage>
</organism>
<evidence type="ECO:0000256" key="17">
    <source>
        <dbReference type="ARBA" id="ARBA00044305"/>
    </source>
</evidence>
<keyword evidence="11" id="KW-0995">Kinetochore</keyword>
<evidence type="ECO:0000256" key="13">
    <source>
        <dbReference type="ARBA" id="ARBA00023242"/>
    </source>
</evidence>
<keyword evidence="10" id="KW-0159">Chromosome partition</keyword>
<keyword evidence="15" id="KW-0137">Centromere</keyword>
<dbReference type="GO" id="GO:0072686">
    <property type="term" value="C:mitotic spindle"/>
    <property type="evidence" value="ECO:0007669"/>
    <property type="project" value="InterPro"/>
</dbReference>
<keyword evidence="20" id="KW-1185">Reference proteome</keyword>
<dbReference type="OMA" id="WAVINEQ"/>
<dbReference type="Pfam" id="PF08656">
    <property type="entry name" value="DASH_Dad3"/>
    <property type="match status" value="1"/>
</dbReference>